<dbReference type="InterPro" id="IPR012467">
    <property type="entry name" value="DUF1684"/>
</dbReference>
<keyword evidence="2" id="KW-1185">Reference proteome</keyword>
<dbReference type="PANTHER" id="PTHR41913">
    <property type="entry name" value="DUF1684 DOMAIN-CONTAINING PROTEIN"/>
    <property type="match status" value="1"/>
</dbReference>
<evidence type="ECO:0000313" key="1">
    <source>
        <dbReference type="EMBL" id="RNI29884.1"/>
    </source>
</evidence>
<proteinExistence type="predicted"/>
<protein>
    <submittedName>
        <fullName evidence="1">DUF1684 domain-containing protein</fullName>
    </submittedName>
</protein>
<accession>A0A3M9MWG3</accession>
<dbReference type="PANTHER" id="PTHR41913:SF1">
    <property type="entry name" value="DUF1684 DOMAIN-CONTAINING PROTEIN"/>
    <property type="match status" value="1"/>
</dbReference>
<dbReference type="RefSeq" id="WP_123132966.1">
    <property type="nucleotide sequence ID" value="NZ_RJJE01000009.1"/>
</dbReference>
<dbReference type="AlphaFoldDB" id="A0A3M9MWG3"/>
<organism evidence="1 2">
    <name type="scientific">Rufibacter immobilis</name>
    <dbReference type="NCBI Taxonomy" id="1348778"/>
    <lineage>
        <taxon>Bacteria</taxon>
        <taxon>Pseudomonadati</taxon>
        <taxon>Bacteroidota</taxon>
        <taxon>Cytophagia</taxon>
        <taxon>Cytophagales</taxon>
        <taxon>Hymenobacteraceae</taxon>
        <taxon>Rufibacter</taxon>
    </lineage>
</organism>
<name>A0A3M9MWG3_9BACT</name>
<comment type="caution">
    <text evidence="1">The sequence shown here is derived from an EMBL/GenBank/DDBJ whole genome shotgun (WGS) entry which is preliminary data.</text>
</comment>
<sequence length="202" mass="22652">MKGFKYIILLGVLLIVGYLVKDLFFNDESYNQAVLKFRESKDLTFRSVTRSPLPDSVRRAFNKLDYYAPARDFEISADFQAQESAEPVAMPMTTGTKEPYYVKGKATFELEGQTHTLTLFQKAGATSDSLFIPFTDQTNGFETYGGGRYLDAIPNGQTIVLDFNKAYNPFCAYNPQFACPMPPAENRLKVKIPAGEKAFGTK</sequence>
<reference evidence="1 2" key="1">
    <citation type="submission" date="2018-11" db="EMBL/GenBank/DDBJ databases">
        <title>Rufibacter latericius sp. nov., isolated from water in Baiyang Lake.</title>
        <authorList>
            <person name="Yang Y."/>
        </authorList>
    </citation>
    <scope>NUCLEOTIDE SEQUENCE [LARGE SCALE GENOMIC DNA]</scope>
    <source>
        <strain evidence="1 2">MCC P1</strain>
    </source>
</reference>
<dbReference type="OrthoDB" id="5493262at2"/>
<dbReference type="EMBL" id="RJJE01000009">
    <property type="protein sequence ID" value="RNI29884.1"/>
    <property type="molecule type" value="Genomic_DNA"/>
</dbReference>
<evidence type="ECO:0000313" key="2">
    <source>
        <dbReference type="Proteomes" id="UP000271010"/>
    </source>
</evidence>
<dbReference type="Proteomes" id="UP000271010">
    <property type="component" value="Unassembled WGS sequence"/>
</dbReference>
<gene>
    <name evidence="1" type="ORF">EFA69_10140</name>
</gene>
<dbReference type="Pfam" id="PF07920">
    <property type="entry name" value="DUF1684"/>
    <property type="match status" value="1"/>
</dbReference>